<reference evidence="4" key="1">
    <citation type="submission" date="2016-10" db="EMBL/GenBank/DDBJ databases">
        <authorList>
            <person name="Varghese N."/>
            <person name="Submissions S."/>
        </authorList>
    </citation>
    <scope>NUCLEOTIDE SEQUENCE [LARGE SCALE GENOMIC DNA]</scope>
    <source>
        <strain evidence="4">DSM 26471</strain>
    </source>
</reference>
<dbReference type="EMBL" id="FORH01000008">
    <property type="protein sequence ID" value="SFK01889.1"/>
    <property type="molecule type" value="Genomic_DNA"/>
</dbReference>
<gene>
    <name evidence="3" type="ORF">SAMN04487991_3552</name>
</gene>
<evidence type="ECO:0000259" key="2">
    <source>
        <dbReference type="PROSITE" id="PS50206"/>
    </source>
</evidence>
<keyword evidence="4" id="KW-1185">Reference proteome</keyword>
<proteinExistence type="predicted"/>
<keyword evidence="1" id="KW-1133">Transmembrane helix</keyword>
<protein>
    <submittedName>
        <fullName evidence="3">Rhodanese-related sulfurtransferase</fullName>
    </submittedName>
</protein>
<name>A0A1I3W3I6_9RHOB</name>
<dbReference type="GO" id="GO:0016740">
    <property type="term" value="F:transferase activity"/>
    <property type="evidence" value="ECO:0007669"/>
    <property type="project" value="UniProtKB-KW"/>
</dbReference>
<evidence type="ECO:0000313" key="3">
    <source>
        <dbReference type="EMBL" id="SFK01889.1"/>
    </source>
</evidence>
<accession>A0A1I3W3I6</accession>
<keyword evidence="1" id="KW-0472">Membrane</keyword>
<organism evidence="3 4">
    <name type="scientific">Celeribacter neptunius</name>
    <dbReference type="NCBI Taxonomy" id="588602"/>
    <lineage>
        <taxon>Bacteria</taxon>
        <taxon>Pseudomonadati</taxon>
        <taxon>Pseudomonadota</taxon>
        <taxon>Alphaproteobacteria</taxon>
        <taxon>Rhodobacterales</taxon>
        <taxon>Roseobacteraceae</taxon>
        <taxon>Celeribacter</taxon>
    </lineage>
</organism>
<keyword evidence="3" id="KW-0808">Transferase</keyword>
<dbReference type="AlphaFoldDB" id="A0A1I3W3I6"/>
<feature type="domain" description="Rhodanese" evidence="2">
    <location>
        <begin position="45"/>
        <end position="138"/>
    </location>
</feature>
<dbReference type="Proteomes" id="UP000199630">
    <property type="component" value="Unassembled WGS sequence"/>
</dbReference>
<evidence type="ECO:0000313" key="4">
    <source>
        <dbReference type="Proteomes" id="UP000199630"/>
    </source>
</evidence>
<dbReference type="Gene3D" id="3.40.250.10">
    <property type="entry name" value="Rhodanese-like domain"/>
    <property type="match status" value="1"/>
</dbReference>
<dbReference type="InterPro" id="IPR001763">
    <property type="entry name" value="Rhodanese-like_dom"/>
</dbReference>
<dbReference type="CDD" id="cd00158">
    <property type="entry name" value="RHOD"/>
    <property type="match status" value="1"/>
</dbReference>
<sequence length="144" mass="15338">MTDQGKRRFLVFGGAAVFAAVFGFMGARHKPAGFEEQVMTVAQMKDTGGLIVDIRTPEEWAETGVIDGATLATFNDPESFLAKIGPELADGRDLILVCRSGNRTRRAAQLLAGTIPNRIVSVSGGMKAQIASGYQPVVAKIARN</sequence>
<evidence type="ECO:0000256" key="1">
    <source>
        <dbReference type="SAM" id="Phobius"/>
    </source>
</evidence>
<dbReference type="Pfam" id="PF00581">
    <property type="entry name" value="Rhodanese"/>
    <property type="match status" value="1"/>
</dbReference>
<keyword evidence="1" id="KW-0812">Transmembrane</keyword>
<dbReference type="InterPro" id="IPR036873">
    <property type="entry name" value="Rhodanese-like_dom_sf"/>
</dbReference>
<dbReference type="RefSeq" id="WP_177213202.1">
    <property type="nucleotide sequence ID" value="NZ_FORH01000008.1"/>
</dbReference>
<feature type="transmembrane region" description="Helical" evidence="1">
    <location>
        <begin position="9"/>
        <end position="27"/>
    </location>
</feature>
<dbReference type="STRING" id="588602.SAMN04487991_3552"/>
<dbReference type="SUPFAM" id="SSF52821">
    <property type="entry name" value="Rhodanese/Cell cycle control phosphatase"/>
    <property type="match status" value="1"/>
</dbReference>
<dbReference type="PROSITE" id="PS50206">
    <property type="entry name" value="RHODANESE_3"/>
    <property type="match status" value="1"/>
</dbReference>